<dbReference type="GO" id="GO:0010506">
    <property type="term" value="P:regulation of autophagy"/>
    <property type="evidence" value="ECO:0007669"/>
    <property type="project" value="InterPro"/>
</dbReference>
<dbReference type="EMBL" id="DS566027">
    <property type="status" value="NOT_ANNOTATED_CDS"/>
    <property type="molecule type" value="Genomic_DNA"/>
</dbReference>
<dbReference type="VEuPathDB" id="FungiDB:KRP23_5136"/>
<dbReference type="STRING" id="164328.H3HCD1"/>
<accession>H3HCD1</accession>
<keyword evidence="7" id="KW-1185">Reference proteome</keyword>
<keyword evidence="1" id="KW-0808">Transferase</keyword>
<dbReference type="PANTHER" id="PTHR24348">
    <property type="entry name" value="SERINE/THREONINE-PROTEIN KINASE UNC-51-RELATED"/>
    <property type="match status" value="1"/>
</dbReference>
<dbReference type="VEuPathDB" id="FungiDB:KRP22_5049"/>
<dbReference type="InParanoid" id="H3HCD1"/>
<dbReference type="Gene3D" id="1.10.510.10">
    <property type="entry name" value="Transferase(Phosphotransferase) domain 1"/>
    <property type="match status" value="1"/>
</dbReference>
<proteinExistence type="predicted"/>
<dbReference type="InterPro" id="IPR008271">
    <property type="entry name" value="Ser/Thr_kinase_AS"/>
</dbReference>
<evidence type="ECO:0000256" key="1">
    <source>
        <dbReference type="ARBA" id="ARBA00022679"/>
    </source>
</evidence>
<reference evidence="6" key="2">
    <citation type="submission" date="2015-06" db="UniProtKB">
        <authorList>
            <consortium name="EnsemblProtists"/>
        </authorList>
    </citation>
    <scope>IDENTIFICATION</scope>
    <source>
        <strain evidence="6">Pr102</strain>
    </source>
</reference>
<dbReference type="PROSITE" id="PS00108">
    <property type="entry name" value="PROTEIN_KINASE_ST"/>
    <property type="match status" value="1"/>
</dbReference>
<keyword evidence="4" id="KW-0067">ATP-binding</keyword>
<evidence type="ECO:0000256" key="3">
    <source>
        <dbReference type="ARBA" id="ARBA00022777"/>
    </source>
</evidence>
<dbReference type="PROSITE" id="PS50011">
    <property type="entry name" value="PROTEIN_KINASE_DOM"/>
    <property type="match status" value="1"/>
</dbReference>
<dbReference type="eggNOG" id="ENOG502R1E5">
    <property type="taxonomic scope" value="Eukaryota"/>
</dbReference>
<dbReference type="Pfam" id="PF00069">
    <property type="entry name" value="Pkinase"/>
    <property type="match status" value="1"/>
</dbReference>
<dbReference type="InterPro" id="IPR011009">
    <property type="entry name" value="Kinase-like_dom_sf"/>
</dbReference>
<feature type="domain" description="Protein kinase" evidence="5">
    <location>
        <begin position="1"/>
        <end position="205"/>
    </location>
</feature>
<dbReference type="InterPro" id="IPR000719">
    <property type="entry name" value="Prot_kinase_dom"/>
</dbReference>
<dbReference type="GO" id="GO:0004674">
    <property type="term" value="F:protein serine/threonine kinase activity"/>
    <property type="evidence" value="ECO:0007669"/>
    <property type="project" value="InterPro"/>
</dbReference>
<dbReference type="InterPro" id="IPR045269">
    <property type="entry name" value="Atg1-like"/>
</dbReference>
<evidence type="ECO:0000313" key="6">
    <source>
        <dbReference type="EnsemblProtists" id="Phyra95038"/>
    </source>
</evidence>
<dbReference type="AlphaFoldDB" id="H3HCD1"/>
<keyword evidence="3" id="KW-0418">Kinase</keyword>
<sequence>MNIGAIEDTGNKYIRMEFCDGGDLEDFIGLQKNKILPLESVAIPFFFQMVFGLYCARDKFNLRHCDIKLLNFFLKDIGRANPSKTPGAADIVLNYLLEDSCFVLRMPASFSYYVKLADYGSADSNPDNLGKPVTIDQFATLENSPVEFLLEGDAAEQSYAADTFSLGLCLLHLFTGSAPYEELLDAVHCPAELLKDLKFLWTDSL</sequence>
<dbReference type="PANTHER" id="PTHR24348:SF22">
    <property type="entry name" value="NON-SPECIFIC SERINE_THREONINE PROTEIN KINASE"/>
    <property type="match status" value="1"/>
</dbReference>
<name>H3HCD1_PHYRM</name>
<dbReference type="Proteomes" id="UP000005238">
    <property type="component" value="Unassembled WGS sequence"/>
</dbReference>
<evidence type="ECO:0000256" key="2">
    <source>
        <dbReference type="ARBA" id="ARBA00022741"/>
    </source>
</evidence>
<organism evidence="6 7">
    <name type="scientific">Phytophthora ramorum</name>
    <name type="common">Sudden oak death agent</name>
    <dbReference type="NCBI Taxonomy" id="164328"/>
    <lineage>
        <taxon>Eukaryota</taxon>
        <taxon>Sar</taxon>
        <taxon>Stramenopiles</taxon>
        <taxon>Oomycota</taxon>
        <taxon>Peronosporomycetes</taxon>
        <taxon>Peronosporales</taxon>
        <taxon>Peronosporaceae</taxon>
        <taxon>Phytophthora</taxon>
    </lineage>
</organism>
<dbReference type="SUPFAM" id="SSF56112">
    <property type="entry name" value="Protein kinase-like (PK-like)"/>
    <property type="match status" value="1"/>
</dbReference>
<evidence type="ECO:0000259" key="5">
    <source>
        <dbReference type="PROSITE" id="PS50011"/>
    </source>
</evidence>
<reference evidence="7" key="1">
    <citation type="journal article" date="2006" name="Science">
        <title>Phytophthora genome sequences uncover evolutionary origins and mechanisms of pathogenesis.</title>
        <authorList>
            <person name="Tyler B.M."/>
            <person name="Tripathy S."/>
            <person name="Zhang X."/>
            <person name="Dehal P."/>
            <person name="Jiang R.H."/>
            <person name="Aerts A."/>
            <person name="Arredondo F.D."/>
            <person name="Baxter L."/>
            <person name="Bensasson D."/>
            <person name="Beynon J.L."/>
            <person name="Chapman J."/>
            <person name="Damasceno C.M."/>
            <person name="Dorrance A.E."/>
            <person name="Dou D."/>
            <person name="Dickerman A.W."/>
            <person name="Dubchak I.L."/>
            <person name="Garbelotto M."/>
            <person name="Gijzen M."/>
            <person name="Gordon S.G."/>
            <person name="Govers F."/>
            <person name="Grunwald N.J."/>
            <person name="Huang W."/>
            <person name="Ivors K.L."/>
            <person name="Jones R.W."/>
            <person name="Kamoun S."/>
            <person name="Krampis K."/>
            <person name="Lamour K.H."/>
            <person name="Lee M.K."/>
            <person name="McDonald W.H."/>
            <person name="Medina M."/>
            <person name="Meijer H.J."/>
            <person name="Nordberg E.K."/>
            <person name="Maclean D.J."/>
            <person name="Ospina-Giraldo M.D."/>
            <person name="Morris P.F."/>
            <person name="Phuntumart V."/>
            <person name="Putnam N.H."/>
            <person name="Rash S."/>
            <person name="Rose J.K."/>
            <person name="Sakihama Y."/>
            <person name="Salamov A.A."/>
            <person name="Savidor A."/>
            <person name="Scheuring C.F."/>
            <person name="Smith B.M."/>
            <person name="Sobral B.W."/>
            <person name="Terry A."/>
            <person name="Torto-Alalibo T.A."/>
            <person name="Win J."/>
            <person name="Xu Z."/>
            <person name="Zhang H."/>
            <person name="Grigoriev I.V."/>
            <person name="Rokhsar D.S."/>
            <person name="Boore J.L."/>
        </authorList>
    </citation>
    <scope>NUCLEOTIDE SEQUENCE [LARGE SCALE GENOMIC DNA]</scope>
    <source>
        <strain evidence="7">Pr102</strain>
    </source>
</reference>
<dbReference type="EnsemblProtists" id="Phyra95038">
    <property type="protein sequence ID" value="Phyra95038"/>
    <property type="gene ID" value="Phyra95038"/>
</dbReference>
<protein>
    <recommendedName>
        <fullName evidence="5">Protein kinase domain-containing protein</fullName>
    </recommendedName>
</protein>
<keyword evidence="2" id="KW-0547">Nucleotide-binding</keyword>
<dbReference type="HOGENOM" id="CLU_1339835_0_0_1"/>
<evidence type="ECO:0000256" key="4">
    <source>
        <dbReference type="ARBA" id="ARBA00022840"/>
    </source>
</evidence>
<evidence type="ECO:0000313" key="7">
    <source>
        <dbReference type="Proteomes" id="UP000005238"/>
    </source>
</evidence>
<dbReference type="GO" id="GO:0005524">
    <property type="term" value="F:ATP binding"/>
    <property type="evidence" value="ECO:0007669"/>
    <property type="project" value="UniProtKB-KW"/>
</dbReference>